<keyword evidence="4" id="KW-1133">Transmembrane helix</keyword>
<evidence type="ECO:0000313" key="6">
    <source>
        <dbReference type="EMBL" id="HCL02201.1"/>
    </source>
</evidence>
<reference evidence="6 7" key="1">
    <citation type="journal article" date="2018" name="Nat. Biotechnol.">
        <title>A standardized bacterial taxonomy based on genome phylogeny substantially revises the tree of life.</title>
        <authorList>
            <person name="Parks D.H."/>
            <person name="Chuvochina M."/>
            <person name="Waite D.W."/>
            <person name="Rinke C."/>
            <person name="Skarshewski A."/>
            <person name="Chaumeil P.A."/>
            <person name="Hugenholtz P."/>
        </authorList>
    </citation>
    <scope>NUCLEOTIDE SEQUENCE [LARGE SCALE GENOMIC DNA]</scope>
    <source>
        <strain evidence="6">UBA11728</strain>
    </source>
</reference>
<evidence type="ECO:0000256" key="4">
    <source>
        <dbReference type="SAM" id="Phobius"/>
    </source>
</evidence>
<dbReference type="SUPFAM" id="SSF46689">
    <property type="entry name" value="Homeodomain-like"/>
    <property type="match status" value="1"/>
</dbReference>
<dbReference type="GO" id="GO:0043565">
    <property type="term" value="F:sequence-specific DNA binding"/>
    <property type="evidence" value="ECO:0007669"/>
    <property type="project" value="InterPro"/>
</dbReference>
<feature type="domain" description="HTH araC/xylS-type" evidence="5">
    <location>
        <begin position="668"/>
        <end position="767"/>
    </location>
</feature>
<dbReference type="Gene3D" id="1.10.10.60">
    <property type="entry name" value="Homeodomain-like"/>
    <property type="match status" value="2"/>
</dbReference>
<proteinExistence type="predicted"/>
<dbReference type="EMBL" id="DPVV01000245">
    <property type="protein sequence ID" value="HCL02201.1"/>
    <property type="molecule type" value="Genomic_DNA"/>
</dbReference>
<evidence type="ECO:0000259" key="5">
    <source>
        <dbReference type="PROSITE" id="PS01124"/>
    </source>
</evidence>
<dbReference type="SMART" id="SM00342">
    <property type="entry name" value="HTH_ARAC"/>
    <property type="match status" value="1"/>
</dbReference>
<dbReference type="GO" id="GO:0003700">
    <property type="term" value="F:DNA-binding transcription factor activity"/>
    <property type="evidence" value="ECO:0007669"/>
    <property type="project" value="InterPro"/>
</dbReference>
<dbReference type="PROSITE" id="PS01124">
    <property type="entry name" value="HTH_ARAC_FAMILY_2"/>
    <property type="match status" value="1"/>
</dbReference>
<dbReference type="Proteomes" id="UP000262969">
    <property type="component" value="Unassembled WGS sequence"/>
</dbReference>
<gene>
    <name evidence="6" type="ORF">DHW61_07230</name>
</gene>
<dbReference type="PANTHER" id="PTHR43280">
    <property type="entry name" value="ARAC-FAMILY TRANSCRIPTIONAL REGULATOR"/>
    <property type="match status" value="1"/>
</dbReference>
<dbReference type="InterPro" id="IPR009057">
    <property type="entry name" value="Homeodomain-like_sf"/>
</dbReference>
<feature type="transmembrane region" description="Helical" evidence="4">
    <location>
        <begin position="294"/>
        <end position="317"/>
    </location>
</feature>
<dbReference type="InterPro" id="IPR018060">
    <property type="entry name" value="HTH_AraC"/>
</dbReference>
<keyword evidence="4" id="KW-0812">Transmembrane</keyword>
<dbReference type="Pfam" id="PF12833">
    <property type="entry name" value="HTH_18"/>
    <property type="match status" value="1"/>
</dbReference>
<evidence type="ECO:0000313" key="7">
    <source>
        <dbReference type="Proteomes" id="UP000262969"/>
    </source>
</evidence>
<keyword evidence="3" id="KW-0804">Transcription</keyword>
<sequence length="772" mass="89172">MGGLGYMLLRNFKLKKSSVYVVFFFSYILILIVALSSGFAYYAQITTKITKQTENTKQLLLTELRNSVETSTQYIKEICNEFTFNTKLEQFAKGLPSVTIHEAMQELTLRQKPGDLLFDYFLYIKETDEIITPNIRMKADKFFDIMYSFEDIEYKEFAEQLKGNHFQNYLPIMKVNQYDKNPVEILPLIQTFPVGTKQKPLGQVIIFINAEKLFSMVEQFHVATESDVYVYNEKNVCILSSSGAPELPVELVTDKSAGNNTEDSIVFRQLSDTLGWKFIISTPKDLFYSENYDFLLRMVGVTVVYLIIGIALVSFLAKYSYKPIREIRKYIDKNTKVDGVVKNEFEVIKTTLKEQITNGKELSDLLESQKPIVKREVLGKLLHGMVTDYNSLKERFVTLGITFTTNLFYTVALEVSEGCEFFRMEKAENDQGMILAKFISENVGVDLFQEKFNYYYLDMGQNTAVLLLNLRKEEELEEADEIMYQKVSELIQFLKKYYCLYIYTGISKQHHTLKGIQLCFDESRKALEQHKLYGGFEPYSFSELENLEADYYYPSEMEYQLLRYIKTGDSDKAKQLLQSILDINASKKQISTSAARGLLFEISISLKKLFDGAMISSGKETSNLLDLDNYLKTPNLQIAFRDFSSLIDWYQKERAEVPVSSKTKRLVDSIAEFIEQNIGENWLDLNGLSSEFGVTPQYISNIFKKYKDENIKDFISKLRLAKAKELLRDTELPIKEIANEIGYVGEIGVIRLFKKYEGITPGDYRNQMHNGN</sequence>
<evidence type="ECO:0000256" key="2">
    <source>
        <dbReference type="ARBA" id="ARBA00023125"/>
    </source>
</evidence>
<keyword evidence="4" id="KW-0472">Membrane</keyword>
<keyword evidence="2" id="KW-0238">DNA-binding</keyword>
<dbReference type="PANTHER" id="PTHR43280:SF2">
    <property type="entry name" value="HTH-TYPE TRANSCRIPTIONAL REGULATOR EXSA"/>
    <property type="match status" value="1"/>
</dbReference>
<evidence type="ECO:0000256" key="1">
    <source>
        <dbReference type="ARBA" id="ARBA00023015"/>
    </source>
</evidence>
<comment type="caution">
    <text evidence="6">The sequence shown here is derived from an EMBL/GenBank/DDBJ whole genome shotgun (WGS) entry which is preliminary data.</text>
</comment>
<organism evidence="6 7">
    <name type="scientific">Lachnoclostridium phytofermentans</name>
    <dbReference type="NCBI Taxonomy" id="66219"/>
    <lineage>
        <taxon>Bacteria</taxon>
        <taxon>Bacillati</taxon>
        <taxon>Bacillota</taxon>
        <taxon>Clostridia</taxon>
        <taxon>Lachnospirales</taxon>
        <taxon>Lachnospiraceae</taxon>
    </lineage>
</organism>
<feature type="transmembrane region" description="Helical" evidence="4">
    <location>
        <begin position="20"/>
        <end position="42"/>
    </location>
</feature>
<evidence type="ECO:0000256" key="3">
    <source>
        <dbReference type="ARBA" id="ARBA00023163"/>
    </source>
</evidence>
<keyword evidence="1" id="KW-0805">Transcription regulation</keyword>
<protein>
    <recommendedName>
        <fullName evidence="5">HTH araC/xylS-type domain-containing protein</fullName>
    </recommendedName>
</protein>
<name>A0A3D2X4Z1_9FIRM</name>
<accession>A0A3D2X4Z1</accession>
<dbReference type="AlphaFoldDB" id="A0A3D2X4Z1"/>